<dbReference type="Proteomes" id="UP000275385">
    <property type="component" value="Unassembled WGS sequence"/>
</dbReference>
<feature type="disulfide bond" evidence="3">
    <location>
        <begin position="58"/>
        <end position="70"/>
    </location>
</feature>
<sequence>MKSTLLSIAAAIGFAAPSLASFDNHGLGSLEDLLLVKAELEGRQDAGRCGADNGGARCPGNQCCSAFGYCGDGDSYCPQIVGCQPQYGWCEGQPLPSPTTSSTSTTPTSTSTSTTSTTSTTTSPTGPGCVSVTVTSSITVTGPTTTVTVGGGGGGVVTVTSTVSVPYTVTVTAGASTTSPPITTPPTTTTTTSTSTTTSRTTTTSTVAIPPGMRSSTDGTCGDGVTCLGSAGGQCCSQWGFCGDDRQYCVPLLGCQPQFGRCDSS</sequence>
<keyword evidence="5" id="KW-0732">Signal</keyword>
<feature type="region of interest" description="Disordered" evidence="4">
    <location>
        <begin position="95"/>
        <end position="128"/>
    </location>
</feature>
<evidence type="ECO:0000313" key="8">
    <source>
        <dbReference type="Proteomes" id="UP000275385"/>
    </source>
</evidence>
<dbReference type="SMART" id="SM00270">
    <property type="entry name" value="ChtBD1"/>
    <property type="match status" value="2"/>
</dbReference>
<feature type="chain" id="PRO_5019492892" description="Chitin-binding type-1 domain-containing protein" evidence="5">
    <location>
        <begin position="21"/>
        <end position="265"/>
    </location>
</feature>
<gene>
    <name evidence="7" type="ORF">DL546_008257</name>
</gene>
<dbReference type="Gene3D" id="3.30.60.10">
    <property type="entry name" value="Endochitinase-like"/>
    <property type="match status" value="2"/>
</dbReference>
<name>A0A420YIX5_9PEZI</name>
<evidence type="ECO:0000256" key="5">
    <source>
        <dbReference type="SAM" id="SignalP"/>
    </source>
</evidence>
<dbReference type="GO" id="GO:0008061">
    <property type="term" value="F:chitin binding"/>
    <property type="evidence" value="ECO:0007669"/>
    <property type="project" value="UniProtKB-UniRule"/>
</dbReference>
<feature type="disulfide bond" evidence="3">
    <location>
        <begin position="235"/>
        <end position="249"/>
    </location>
</feature>
<comment type="caution">
    <text evidence="3">Lacks conserved residue(s) required for the propagation of feature annotation.</text>
</comment>
<evidence type="ECO:0000313" key="7">
    <source>
        <dbReference type="EMBL" id="RKU47842.1"/>
    </source>
</evidence>
<evidence type="ECO:0000256" key="3">
    <source>
        <dbReference type="PROSITE-ProRule" id="PRU00261"/>
    </source>
</evidence>
<feature type="domain" description="Chitin-binding type-1" evidence="6">
    <location>
        <begin position="218"/>
        <end position="264"/>
    </location>
</feature>
<dbReference type="InterPro" id="IPR018371">
    <property type="entry name" value="Chitin-binding_1_CS"/>
</dbReference>
<dbReference type="PANTHER" id="PTHR47849:SF8">
    <property type="entry name" value="LECTIN"/>
    <property type="match status" value="1"/>
</dbReference>
<keyword evidence="8" id="KW-1185">Reference proteome</keyword>
<feature type="compositionally biased region" description="Low complexity" evidence="4">
    <location>
        <begin position="98"/>
        <end position="128"/>
    </location>
</feature>
<dbReference type="PANTHER" id="PTHR47849">
    <property type="entry name" value="CHITIN-BINDING LECTIN 1"/>
    <property type="match status" value="1"/>
</dbReference>
<feature type="disulfide bond" evidence="3">
    <location>
        <begin position="221"/>
        <end position="236"/>
    </location>
</feature>
<dbReference type="PROSITE" id="PS00026">
    <property type="entry name" value="CHIT_BIND_I_1"/>
    <property type="match status" value="1"/>
</dbReference>
<dbReference type="CDD" id="cd00035">
    <property type="entry name" value="ChtBD1"/>
    <property type="match status" value="1"/>
</dbReference>
<evidence type="ECO:0000256" key="2">
    <source>
        <dbReference type="ARBA" id="ARBA00023157"/>
    </source>
</evidence>
<feature type="domain" description="Chitin-binding type-1" evidence="6">
    <location>
        <begin position="46"/>
        <end position="92"/>
    </location>
</feature>
<dbReference type="InterPro" id="IPR036861">
    <property type="entry name" value="Endochitinase-like_sf"/>
</dbReference>
<dbReference type="Pfam" id="PF00187">
    <property type="entry name" value="Chitin_bind_1"/>
    <property type="match status" value="1"/>
</dbReference>
<evidence type="ECO:0000256" key="1">
    <source>
        <dbReference type="ARBA" id="ARBA00022669"/>
    </source>
</evidence>
<comment type="caution">
    <text evidence="7">The sequence shown here is derived from an EMBL/GenBank/DDBJ whole genome shotgun (WGS) entry which is preliminary data.</text>
</comment>
<dbReference type="AlphaFoldDB" id="A0A420YIX5"/>
<protein>
    <recommendedName>
        <fullName evidence="6">Chitin-binding type-1 domain-containing protein</fullName>
    </recommendedName>
</protein>
<proteinExistence type="predicted"/>
<feature type="signal peptide" evidence="5">
    <location>
        <begin position="1"/>
        <end position="20"/>
    </location>
</feature>
<dbReference type="PROSITE" id="PS50941">
    <property type="entry name" value="CHIT_BIND_I_2"/>
    <property type="match status" value="2"/>
</dbReference>
<keyword evidence="2 3" id="KW-1015">Disulfide bond</keyword>
<dbReference type="OrthoDB" id="1193027at2759"/>
<dbReference type="EMBL" id="QVQW01000007">
    <property type="protein sequence ID" value="RKU47842.1"/>
    <property type="molecule type" value="Genomic_DNA"/>
</dbReference>
<dbReference type="InterPro" id="IPR001002">
    <property type="entry name" value="Chitin-bd_1"/>
</dbReference>
<evidence type="ECO:0000259" key="6">
    <source>
        <dbReference type="PROSITE" id="PS50941"/>
    </source>
</evidence>
<organism evidence="7 8">
    <name type="scientific">Coniochaeta pulveracea</name>
    <dbReference type="NCBI Taxonomy" id="177199"/>
    <lineage>
        <taxon>Eukaryota</taxon>
        <taxon>Fungi</taxon>
        <taxon>Dikarya</taxon>
        <taxon>Ascomycota</taxon>
        <taxon>Pezizomycotina</taxon>
        <taxon>Sordariomycetes</taxon>
        <taxon>Sordariomycetidae</taxon>
        <taxon>Coniochaetales</taxon>
        <taxon>Coniochaetaceae</taxon>
        <taxon>Coniochaeta</taxon>
    </lineage>
</organism>
<reference evidence="7 8" key="1">
    <citation type="submission" date="2018-08" db="EMBL/GenBank/DDBJ databases">
        <title>Draft genome of the lignicolous fungus Coniochaeta pulveracea.</title>
        <authorList>
            <person name="Borstlap C.J."/>
            <person name="De Witt R.N."/>
            <person name="Botha A."/>
            <person name="Volschenk H."/>
        </authorList>
    </citation>
    <scope>NUCLEOTIDE SEQUENCE [LARGE SCALE GENOMIC DNA]</scope>
    <source>
        <strain evidence="7 8">CAB683</strain>
    </source>
</reference>
<keyword evidence="1 3" id="KW-0147">Chitin-binding</keyword>
<feature type="disulfide bond" evidence="3">
    <location>
        <begin position="49"/>
        <end position="64"/>
    </location>
</feature>
<accession>A0A420YIX5</accession>
<evidence type="ECO:0000256" key="4">
    <source>
        <dbReference type="SAM" id="MobiDB-lite"/>
    </source>
</evidence>
<dbReference type="SUPFAM" id="SSF57016">
    <property type="entry name" value="Plant lectins/antimicrobial peptides"/>
    <property type="match status" value="2"/>
</dbReference>
<feature type="disulfide bond" evidence="3">
    <location>
        <begin position="63"/>
        <end position="77"/>
    </location>
</feature>
<feature type="region of interest" description="Disordered" evidence="4">
    <location>
        <begin position="178"/>
        <end position="205"/>
    </location>
</feature>
<dbReference type="STRING" id="177199.A0A420YIX5"/>